<gene>
    <name evidence="2" type="ORF">TRFO_13141</name>
</gene>
<dbReference type="RefSeq" id="XP_068369683.1">
    <property type="nucleotide sequence ID" value="XM_068497061.1"/>
</dbReference>
<keyword evidence="1" id="KW-0472">Membrane</keyword>
<name>A0A1J4KZ64_9EUKA</name>
<protein>
    <submittedName>
        <fullName evidence="2">Uncharacterized protein</fullName>
    </submittedName>
</protein>
<dbReference type="GeneID" id="94831765"/>
<keyword evidence="1" id="KW-0812">Transmembrane</keyword>
<keyword evidence="3" id="KW-1185">Reference proteome</keyword>
<evidence type="ECO:0000313" key="2">
    <source>
        <dbReference type="EMBL" id="OHT16547.1"/>
    </source>
</evidence>
<dbReference type="AlphaFoldDB" id="A0A1J4KZ64"/>
<sequence>MLLNFERRYFFFNNIQTICLEFIFIILFYKIMFCTPLPSFLDEINSEMISGLPFTVRITDSDWPFSPEQLPPLLEKPKHKIFNGSSQNSPDTSNFNAQNISLAAFNMPQHQLSSSFLPQPSSHIKNDNRPNIYENKEYEDGYRQTPSYEKRRMVKLMKKIEDFQLEKSRPFLWMSNTFGKMITQKEFNKIYTYLKELLPANQAPNRDVNRNQKFRLKWMDDIWDDENSRKVLQQLITSTMMHQI</sequence>
<dbReference type="EMBL" id="MLAK01000100">
    <property type="protein sequence ID" value="OHT16547.1"/>
    <property type="molecule type" value="Genomic_DNA"/>
</dbReference>
<dbReference type="VEuPathDB" id="TrichDB:TRFO_13141"/>
<comment type="caution">
    <text evidence="2">The sequence shown here is derived from an EMBL/GenBank/DDBJ whole genome shotgun (WGS) entry which is preliminary data.</text>
</comment>
<evidence type="ECO:0000313" key="3">
    <source>
        <dbReference type="Proteomes" id="UP000179807"/>
    </source>
</evidence>
<evidence type="ECO:0000256" key="1">
    <source>
        <dbReference type="SAM" id="Phobius"/>
    </source>
</evidence>
<feature type="transmembrane region" description="Helical" evidence="1">
    <location>
        <begin position="9"/>
        <end position="29"/>
    </location>
</feature>
<dbReference type="Proteomes" id="UP000179807">
    <property type="component" value="Unassembled WGS sequence"/>
</dbReference>
<proteinExistence type="predicted"/>
<organism evidence="2 3">
    <name type="scientific">Tritrichomonas foetus</name>
    <dbReference type="NCBI Taxonomy" id="1144522"/>
    <lineage>
        <taxon>Eukaryota</taxon>
        <taxon>Metamonada</taxon>
        <taxon>Parabasalia</taxon>
        <taxon>Tritrichomonadida</taxon>
        <taxon>Tritrichomonadidae</taxon>
        <taxon>Tritrichomonas</taxon>
    </lineage>
</organism>
<reference evidence="2" key="1">
    <citation type="submission" date="2016-10" db="EMBL/GenBank/DDBJ databases">
        <authorList>
            <person name="Benchimol M."/>
            <person name="Almeida L.G."/>
            <person name="Vasconcelos A.T."/>
            <person name="Perreira-Neves A."/>
            <person name="Rosa I.A."/>
            <person name="Tasca T."/>
            <person name="Bogo M.R."/>
            <person name="de Souza W."/>
        </authorList>
    </citation>
    <scope>NUCLEOTIDE SEQUENCE [LARGE SCALE GENOMIC DNA]</scope>
    <source>
        <strain evidence="2">K</strain>
    </source>
</reference>
<keyword evidence="1" id="KW-1133">Transmembrane helix</keyword>
<accession>A0A1J4KZ64</accession>